<dbReference type="Gene3D" id="3.40.850.10">
    <property type="entry name" value="Kinesin motor domain"/>
    <property type="match status" value="1"/>
</dbReference>
<dbReference type="PROSITE" id="PS00411">
    <property type="entry name" value="KINESIN_MOTOR_1"/>
    <property type="match status" value="1"/>
</dbReference>
<dbReference type="GO" id="GO:0016787">
    <property type="term" value="F:hydrolase activity"/>
    <property type="evidence" value="ECO:0007669"/>
    <property type="project" value="UniProtKB-KW"/>
</dbReference>
<feature type="region of interest" description="Disordered" evidence="12">
    <location>
        <begin position="1"/>
        <end position="99"/>
    </location>
</feature>
<evidence type="ECO:0000256" key="2">
    <source>
        <dbReference type="ARBA" id="ARBA00022490"/>
    </source>
</evidence>
<dbReference type="InterPro" id="IPR027417">
    <property type="entry name" value="P-loop_NTPase"/>
</dbReference>
<evidence type="ECO:0000259" key="13">
    <source>
        <dbReference type="PROSITE" id="PS50067"/>
    </source>
</evidence>
<feature type="domain" description="Kinesin motor" evidence="13">
    <location>
        <begin position="102"/>
        <end position="573"/>
    </location>
</feature>
<evidence type="ECO:0000256" key="1">
    <source>
        <dbReference type="ARBA" id="ARBA00004186"/>
    </source>
</evidence>
<dbReference type="RefSeq" id="XP_047778735.1">
    <property type="nucleotide sequence ID" value="XM_047926675.1"/>
</dbReference>
<feature type="region of interest" description="Disordered" evidence="12">
    <location>
        <begin position="719"/>
        <end position="840"/>
    </location>
</feature>
<keyword evidence="8 10" id="KW-0505">Motor protein</keyword>
<keyword evidence="4 11" id="KW-0493">Microtubule</keyword>
<feature type="compositionally biased region" description="Acidic residues" evidence="12">
    <location>
        <begin position="782"/>
        <end position="797"/>
    </location>
</feature>
<feature type="compositionally biased region" description="Low complexity" evidence="12">
    <location>
        <begin position="1"/>
        <end position="44"/>
    </location>
</feature>
<gene>
    <name evidence="14" type="ORF">C8Q71DRAFT_848113</name>
</gene>
<feature type="compositionally biased region" description="Low complexity" evidence="12">
    <location>
        <begin position="749"/>
        <end position="758"/>
    </location>
</feature>
<evidence type="ECO:0000256" key="3">
    <source>
        <dbReference type="ARBA" id="ARBA00022553"/>
    </source>
</evidence>
<feature type="binding site" evidence="10">
    <location>
        <begin position="194"/>
        <end position="201"/>
    </location>
    <ligand>
        <name>ATP</name>
        <dbReference type="ChEBI" id="CHEBI:30616"/>
    </ligand>
</feature>
<dbReference type="PANTHER" id="PTHR47970">
    <property type="entry name" value="KINESIN-LIKE PROTEIN KIF11"/>
    <property type="match status" value="1"/>
</dbReference>
<sequence>MASKPKTTATRASTRSKTTAPTTTRTTRAASRTTAVSQSSTVTSGLPAPKRTTTRKPLLNRDNSPEPPEHVRGKKPTANAARAPVSRTATTGDLNADTDREPIKAYLRIRPHLGDAEPTSQPYLDPISDTAVQMTEPYASSAPSRLSSAHASSIYTFSHIFPTETQQADFFNKTTLPLVRDLLEGRSGLLFTYGVTNSGKTYTVQGGSQPGSAGILPRTLDVVFNSIQGLHGDGRYRPVRLNGVEPAEGPSNSFASQLPTTSGAPALADILDDLPSGDDDIDPTVLTVDRNHEYTVWLSYSEVYNEKVYDLFAAIDAPDAPSSQPTHSQSAIPRPMSSFLNLPLPSSQSNPLLLTRKALAVKPCPPSDTGLTSSEAANGSAGKYVAGIRQIRVESAAQAKALLRLGQLHRRVFGTLANTQSSRSHALVTIKILRVHRGEKNDMSSIQTSRLTLVDLAGSERTKHTHTSGDRLREAGNINKSLMVLGQCMETLRTNQRTLARSLAASNGTRVDTRDVKRGLAIVPFRHSKLTEILMDYFVGEGRAVMIVNVNPYDTGFDENSHVMRFSALAREVSTVPGTAVTRTLPAGKTRASEVVPHRRSVTLSTGGHGKKVNEAHLEVLEEDEESGDGEDGEDEPINPLIDALFDEMERLRAQLFDAELRCAVVEAEVREEVMEEMEARMQSMEKTFKRRLMMEIEHHEKKLDAKIDMMAQARQEIGNSDEDLTDLTEEDDEVDAQVESDQFDDSSDASPSRSPSPLAGKGKGTSGRSSLRTTVKTEIPMEVDEPEVTSQDDEAESLLPQDTESEDEPEPPITKSSKQAMKKPQAPLAEAPSPIFEKDVKAGRVKARKVSDTDTKLANLQQSLDEMKLQDKPRDSTAVIPDKKARKAAVAHGGEDAEYVPQEGEVDTMKKKKRQLGKNRVVTDDDMAAIILGTSQEASTGRQLRRSARH</sequence>
<evidence type="ECO:0000256" key="9">
    <source>
        <dbReference type="ARBA" id="ARBA00023212"/>
    </source>
</evidence>
<keyword evidence="3" id="KW-0597">Phosphoprotein</keyword>
<protein>
    <recommendedName>
        <fullName evidence="11">Kinesin-like protein</fullName>
    </recommendedName>
</protein>
<evidence type="ECO:0000256" key="8">
    <source>
        <dbReference type="ARBA" id="ARBA00023175"/>
    </source>
</evidence>
<accession>A0ABQ8KFY8</accession>
<dbReference type="Proteomes" id="UP000814176">
    <property type="component" value="Unassembled WGS sequence"/>
</dbReference>
<keyword evidence="7" id="KW-0175">Coiled coil</keyword>
<dbReference type="EMBL" id="JADCUA010000010">
    <property type="protein sequence ID" value="KAH9836497.1"/>
    <property type="molecule type" value="Genomic_DNA"/>
</dbReference>
<evidence type="ECO:0000256" key="4">
    <source>
        <dbReference type="ARBA" id="ARBA00022701"/>
    </source>
</evidence>
<name>A0ABQ8KFY8_9APHY</name>
<dbReference type="PRINTS" id="PR00380">
    <property type="entry name" value="KINESINHEAVY"/>
</dbReference>
<dbReference type="InterPro" id="IPR036961">
    <property type="entry name" value="Kinesin_motor_dom_sf"/>
</dbReference>
<proteinExistence type="inferred from homology"/>
<feature type="compositionally biased region" description="Polar residues" evidence="12">
    <location>
        <begin position="767"/>
        <end position="777"/>
    </location>
</feature>
<comment type="caution">
    <text evidence="14">The sequence shown here is derived from an EMBL/GenBank/DDBJ whole genome shotgun (WGS) entry which is preliminary data.</text>
</comment>
<keyword evidence="15" id="KW-1185">Reference proteome</keyword>
<keyword evidence="5 10" id="KW-0547">Nucleotide-binding</keyword>
<keyword evidence="2" id="KW-0963">Cytoplasm</keyword>
<dbReference type="InterPro" id="IPR019821">
    <property type="entry name" value="Kinesin_motor_CS"/>
</dbReference>
<reference evidence="14 15" key="1">
    <citation type="journal article" date="2021" name="Environ. Microbiol.">
        <title>Gene family expansions and transcriptome signatures uncover fungal adaptations to wood decay.</title>
        <authorList>
            <person name="Hage H."/>
            <person name="Miyauchi S."/>
            <person name="Viragh M."/>
            <person name="Drula E."/>
            <person name="Min B."/>
            <person name="Chaduli D."/>
            <person name="Navarro D."/>
            <person name="Favel A."/>
            <person name="Norest M."/>
            <person name="Lesage-Meessen L."/>
            <person name="Balint B."/>
            <person name="Merenyi Z."/>
            <person name="de Eugenio L."/>
            <person name="Morin E."/>
            <person name="Martinez A.T."/>
            <person name="Baldrian P."/>
            <person name="Stursova M."/>
            <person name="Martinez M.J."/>
            <person name="Novotny C."/>
            <person name="Magnuson J.K."/>
            <person name="Spatafora J.W."/>
            <person name="Maurice S."/>
            <person name="Pangilinan J."/>
            <person name="Andreopoulos W."/>
            <person name="LaButti K."/>
            <person name="Hundley H."/>
            <person name="Na H."/>
            <person name="Kuo A."/>
            <person name="Barry K."/>
            <person name="Lipzen A."/>
            <person name="Henrissat B."/>
            <person name="Riley R."/>
            <person name="Ahrendt S."/>
            <person name="Nagy L.G."/>
            <person name="Grigoriev I.V."/>
            <person name="Martin F."/>
            <person name="Rosso M.N."/>
        </authorList>
    </citation>
    <scope>NUCLEOTIDE SEQUENCE [LARGE SCALE GENOMIC DNA]</scope>
    <source>
        <strain evidence="14 15">CIRM-BRFM 1785</strain>
    </source>
</reference>
<dbReference type="InterPro" id="IPR047149">
    <property type="entry name" value="KIF11-like"/>
</dbReference>
<evidence type="ECO:0000313" key="14">
    <source>
        <dbReference type="EMBL" id="KAH9836497.1"/>
    </source>
</evidence>
<comment type="subcellular location">
    <subcellularLocation>
        <location evidence="1">Cytoplasm</location>
        <location evidence="1">Cytoskeleton</location>
        <location evidence="1">Spindle</location>
    </subcellularLocation>
</comment>
<evidence type="ECO:0000256" key="7">
    <source>
        <dbReference type="ARBA" id="ARBA00023054"/>
    </source>
</evidence>
<dbReference type="PANTHER" id="PTHR47970:SF29">
    <property type="entry name" value="KINESIN FAMILY MEMBER 20B"/>
    <property type="match status" value="1"/>
</dbReference>
<evidence type="ECO:0000256" key="5">
    <source>
        <dbReference type="ARBA" id="ARBA00022741"/>
    </source>
</evidence>
<dbReference type="SMART" id="SM00129">
    <property type="entry name" value="KISc"/>
    <property type="match status" value="1"/>
</dbReference>
<evidence type="ECO:0000256" key="11">
    <source>
        <dbReference type="RuleBase" id="RU000394"/>
    </source>
</evidence>
<dbReference type="SUPFAM" id="SSF52540">
    <property type="entry name" value="P-loop containing nucleoside triphosphate hydrolases"/>
    <property type="match status" value="1"/>
</dbReference>
<keyword evidence="9" id="KW-0206">Cytoskeleton</keyword>
<dbReference type="Pfam" id="PF00225">
    <property type="entry name" value="Kinesin"/>
    <property type="match status" value="2"/>
</dbReference>
<comment type="similarity">
    <text evidence="10 11">Belongs to the TRAFAC class myosin-kinesin ATPase superfamily. Kinesin family.</text>
</comment>
<dbReference type="InterPro" id="IPR001752">
    <property type="entry name" value="Kinesin_motor_dom"/>
</dbReference>
<evidence type="ECO:0000313" key="15">
    <source>
        <dbReference type="Proteomes" id="UP000814176"/>
    </source>
</evidence>
<evidence type="ECO:0000256" key="10">
    <source>
        <dbReference type="PROSITE-ProRule" id="PRU00283"/>
    </source>
</evidence>
<feature type="compositionally biased region" description="Acidic residues" evidence="12">
    <location>
        <begin position="720"/>
        <end position="748"/>
    </location>
</feature>
<keyword evidence="6 10" id="KW-0067">ATP-binding</keyword>
<keyword evidence="14" id="KW-0378">Hydrolase</keyword>
<dbReference type="GeneID" id="72007407"/>
<evidence type="ECO:0000256" key="12">
    <source>
        <dbReference type="SAM" id="MobiDB-lite"/>
    </source>
</evidence>
<dbReference type="PROSITE" id="PS50067">
    <property type="entry name" value="KINESIN_MOTOR_2"/>
    <property type="match status" value="1"/>
</dbReference>
<organism evidence="14 15">
    <name type="scientific">Rhodofomes roseus</name>
    <dbReference type="NCBI Taxonomy" id="34475"/>
    <lineage>
        <taxon>Eukaryota</taxon>
        <taxon>Fungi</taxon>
        <taxon>Dikarya</taxon>
        <taxon>Basidiomycota</taxon>
        <taxon>Agaricomycotina</taxon>
        <taxon>Agaricomycetes</taxon>
        <taxon>Polyporales</taxon>
        <taxon>Rhodofomes</taxon>
    </lineage>
</organism>
<evidence type="ECO:0000256" key="6">
    <source>
        <dbReference type="ARBA" id="ARBA00022840"/>
    </source>
</evidence>